<feature type="transmembrane region" description="Helical" evidence="1">
    <location>
        <begin position="85"/>
        <end position="110"/>
    </location>
</feature>
<reference evidence="3" key="1">
    <citation type="journal article" date="2023" name="bioRxiv">
        <title>Improved chromosome-level genome assembly for marigold (Tagetes erecta).</title>
        <authorList>
            <person name="Jiang F."/>
            <person name="Yuan L."/>
            <person name="Wang S."/>
            <person name="Wang H."/>
            <person name="Xu D."/>
            <person name="Wang A."/>
            <person name="Fan W."/>
        </authorList>
    </citation>
    <scope>NUCLEOTIDE SEQUENCE</scope>
    <source>
        <strain evidence="3">WSJ</strain>
        <tissue evidence="3">Leaf</tissue>
    </source>
</reference>
<dbReference type="Pfam" id="PF24791">
    <property type="entry name" value="SAC9_C8D"/>
    <property type="match status" value="1"/>
</dbReference>
<keyword evidence="4" id="KW-1185">Reference proteome</keyword>
<dbReference type="InterPro" id="IPR057557">
    <property type="entry name" value="SAC9_C8D"/>
</dbReference>
<gene>
    <name evidence="3" type="ORF">QVD17_35396</name>
</gene>
<dbReference type="Proteomes" id="UP001229421">
    <property type="component" value="Unassembled WGS sequence"/>
</dbReference>
<dbReference type="GO" id="GO:0016791">
    <property type="term" value="F:phosphatase activity"/>
    <property type="evidence" value="ECO:0007669"/>
    <property type="project" value="InterPro"/>
</dbReference>
<dbReference type="PROSITE" id="PS50275">
    <property type="entry name" value="SAC"/>
    <property type="match status" value="1"/>
</dbReference>
<dbReference type="EMBL" id="JAUHHV010000009">
    <property type="protein sequence ID" value="KAK1413620.1"/>
    <property type="molecule type" value="Genomic_DNA"/>
</dbReference>
<dbReference type="Pfam" id="PF24765">
    <property type="entry name" value="SAC9_C"/>
    <property type="match status" value="1"/>
</dbReference>
<dbReference type="Pfam" id="PF24789">
    <property type="entry name" value="SAC9_GBDL_2nd"/>
    <property type="match status" value="1"/>
</dbReference>
<keyword evidence="1" id="KW-0472">Membrane</keyword>
<proteinExistence type="predicted"/>
<dbReference type="InterPro" id="IPR057553">
    <property type="entry name" value="SAC9_GBDL_2nd"/>
</dbReference>
<evidence type="ECO:0000259" key="2">
    <source>
        <dbReference type="PROSITE" id="PS50275"/>
    </source>
</evidence>
<name>A0AAD8K5U2_TARER</name>
<dbReference type="Pfam" id="PF02383">
    <property type="entry name" value="Syja_N"/>
    <property type="match status" value="1"/>
</dbReference>
<dbReference type="InterPro" id="IPR057554">
    <property type="entry name" value="SAC9_C"/>
</dbReference>
<feature type="domain" description="SAC" evidence="2">
    <location>
        <begin position="146"/>
        <end position="546"/>
    </location>
</feature>
<keyword evidence="1" id="KW-1133">Transmembrane helix</keyword>
<dbReference type="PANTHER" id="PTHR46817:SF2">
    <property type="entry name" value="SAC DOMAIN-CONTAINING PROTEIN-RELATED"/>
    <property type="match status" value="1"/>
</dbReference>
<evidence type="ECO:0000313" key="4">
    <source>
        <dbReference type="Proteomes" id="UP001229421"/>
    </source>
</evidence>
<sequence>MESSAGGLRNTSVVVVTLETSEVYIVVSLSSRTDTQVIYIDPTSGSLQHDRKRGYDVFNTQDEALNYITDGSKSASKSTVYAKAILGYIVLGSVALLLVATNLAASIPYLPGGGCIYTISESKWIKILLQNPLQQGKGEVKNIQELTELEIDGKHFFCETRDITHPFPSRFSLQNPDDEFVWNGWLSFAFRRIGLEHHCVILLQGFAGYRTFGSLGQQDGNVALIARRSRLHPGTRYIARGLNSCYSTGNEIECEQLVWVPKRSGQNVPFNMYLWRRGTIPIWWGAELKMTAAEATIYVSNRNPYKGSARYYQRLSKRYNARNLGVASANQNKSGLVPIVCVNLLRNGEGKSESILVQHFEESLNYIRSTGQLPGTRIHLINYDWHTSIKMKGEQQTIEGLWYHLKAPTISIGISEGDYQHSRQHIEDCEGEQIYNDDITGFFCLQALQNGVIRYNCADSLDRTNAASYFGALQVFTEQCRRLGIFLDNDLASDHNTRRNSYSDKSWKRFDMTFEEFKRTTILSPVCELADLFLIAGDIHATLYTGSKAMHSHILSIFSEEAAKAKQFSVAQNMKITLQRRYNNAVVDSYRQKQLEMFLGLRLFKHLPSVTVQPLHVLSRRFSFLLKPIASIDQTPDDGDSLLCFKQKDLIWISEQAADIIQLFIYLGEPCHVCQLLLTISHGADDSTYPSTVDVRTGRDLDALKLVLEGASIPRCPNGTNVVIPIPGAVSDEDMGLKTRSSLHTPPTNPSFLYDFEGLEGEVDFLTRVVVLTFYPAESTSSPVTLGEVEVLGITLPWRNIIASEGPGLKSLTHVSKDNANSFPSKTSSSSNVFGTTNDVLPHVKCDTSRNTQVDLLSGEDIVSRSDSQPMTEISLRDPSLDMCLDHKEENDPQRISVQDKTPTKTAAQHYINCFEILTAVDNKLGFSEAMKLEIERLRLNLSTAERDKALSSIGIDPAMINPNTLIQESYINSLCKAANTLAILGQTYLEDRTTGCIGLDALDDNNDIDFWNINRIGEGCCGESCQVHAEHLILTLTSTSTSSSESTYLCSTCRRRVCQVCCAGKGAILLRNNTGGSSYNDIDGVICKLCCQDSVLDALTLDYIRVLISQLRNRQAEAATFKACAQVVGTNYISGKKFEAGKILELLHNEEESLAEFPFGSYLHSIESASGSAPPLSLLAPLNSGLQQSYWRAPASSSCVELVIVLGNLSDVSGVVLLVSPCGYSMSDAPTVQIWTSNRIHKEERSCVGKWDIRSLITSSPELCGPEKSGKEGQYPRHIRFDFRNPVRCRLIWIKLTIQKVVSSSVSFGKDFNLLSFDEDLPSGPGRRASIGGTSESDPCIHAKRILVVGCPVKADTGRSFEHANSIKNWLEKGPLLNRYKVQVDSEKLIDNDLVLEQNISPSSPFSAGFRLDGFTAIKPQLTHSPYSDVNSLGTSSIVFEHRFISPAVLHIQVSALQGSSEETVMVAEYRIPEVKGGTAMYFDFPKVMNSKKMFFRLVGDVTGFADDPEEGGDTGRPVAAGLCLLNRIKLYYYAHPTDLGRWASLSGI</sequence>
<evidence type="ECO:0000313" key="3">
    <source>
        <dbReference type="EMBL" id="KAK1413620.1"/>
    </source>
</evidence>
<comment type="caution">
    <text evidence="3">The sequence shown here is derived from an EMBL/GenBank/DDBJ whole genome shotgun (WGS) entry which is preliminary data.</text>
</comment>
<organism evidence="3 4">
    <name type="scientific">Tagetes erecta</name>
    <name type="common">African marigold</name>
    <dbReference type="NCBI Taxonomy" id="13708"/>
    <lineage>
        <taxon>Eukaryota</taxon>
        <taxon>Viridiplantae</taxon>
        <taxon>Streptophyta</taxon>
        <taxon>Embryophyta</taxon>
        <taxon>Tracheophyta</taxon>
        <taxon>Spermatophyta</taxon>
        <taxon>Magnoliopsida</taxon>
        <taxon>eudicotyledons</taxon>
        <taxon>Gunneridae</taxon>
        <taxon>Pentapetalae</taxon>
        <taxon>asterids</taxon>
        <taxon>campanulids</taxon>
        <taxon>Asterales</taxon>
        <taxon>Asteraceae</taxon>
        <taxon>Asteroideae</taxon>
        <taxon>Heliantheae alliance</taxon>
        <taxon>Tageteae</taxon>
        <taxon>Tagetes</taxon>
    </lineage>
</organism>
<dbReference type="PANTHER" id="PTHR46817">
    <property type="entry name" value="PHOSPHOINOSITIDE PHOSPHATASE SAC9-RELATED"/>
    <property type="match status" value="1"/>
</dbReference>
<dbReference type="Pfam" id="PF24790">
    <property type="entry name" value="SAC9_GBDL_1st"/>
    <property type="match status" value="1"/>
</dbReference>
<accession>A0AAD8K5U2</accession>
<dbReference type="InterPro" id="IPR002013">
    <property type="entry name" value="SAC_dom"/>
</dbReference>
<keyword evidence="1" id="KW-0812">Transmembrane</keyword>
<protein>
    <recommendedName>
        <fullName evidence="2">SAC domain-containing protein</fullName>
    </recommendedName>
</protein>
<dbReference type="InterPro" id="IPR057555">
    <property type="entry name" value="SAC9_GBDL_1st"/>
</dbReference>
<evidence type="ECO:0000256" key="1">
    <source>
        <dbReference type="SAM" id="Phobius"/>
    </source>
</evidence>